<dbReference type="AlphaFoldDB" id="A0A7C9PJY6"/>
<feature type="compositionally biased region" description="Low complexity" evidence="1">
    <location>
        <begin position="160"/>
        <end position="170"/>
    </location>
</feature>
<dbReference type="SUPFAM" id="SSF52540">
    <property type="entry name" value="P-loop containing nucleoside triphosphate hydrolases"/>
    <property type="match status" value="1"/>
</dbReference>
<keyword evidence="3" id="KW-1185">Reference proteome</keyword>
<dbReference type="InterPro" id="IPR027417">
    <property type="entry name" value="P-loop_NTPase"/>
</dbReference>
<accession>A0A7C9PJY6</accession>
<proteinExistence type="predicted"/>
<feature type="region of interest" description="Disordered" evidence="1">
    <location>
        <begin position="160"/>
        <end position="184"/>
    </location>
</feature>
<dbReference type="Gene3D" id="3.40.50.300">
    <property type="entry name" value="P-loop containing nucleotide triphosphate hydrolases"/>
    <property type="match status" value="2"/>
</dbReference>
<evidence type="ECO:0000313" key="3">
    <source>
        <dbReference type="Proteomes" id="UP000484255"/>
    </source>
</evidence>
<evidence type="ECO:0000313" key="2">
    <source>
        <dbReference type="EMBL" id="NDY93813.1"/>
    </source>
</evidence>
<sequence>MSAVLPWAAGAGDALPRLALPRSAPLRSRSRRSLPDNLPPEVAQAVWCGTDLGRPGASPVLPSGWAALDAELPGGGWPAQSLTEVLCAQPAVLEWRLLGPVLRQVVAGGGQVLLVGAPRTPHLPGLRHAGLDERQLVWVQADTPAERLWCTEQLLRAGAATPPAGAAGTASPDGNANTHTHTRPPRGAHAVLAWLPQARPEQIRRLQVSAQAGSGLVFLLRPQAAQHEASAAPLRVMARMGLDWALQVQVFKRRGPVHEDWVALPSVPGGLQAVITPRLRRPSLLLAARHQAAQPMPGPRTGVPAATGAAAVSVADPALAAPSPLFAEEPAHALGRTAAATRSA</sequence>
<organism evidence="2 3">
    <name type="scientific">Ideonella livida</name>
    <dbReference type="NCBI Taxonomy" id="2707176"/>
    <lineage>
        <taxon>Bacteria</taxon>
        <taxon>Pseudomonadati</taxon>
        <taxon>Pseudomonadota</taxon>
        <taxon>Betaproteobacteria</taxon>
        <taxon>Burkholderiales</taxon>
        <taxon>Sphaerotilaceae</taxon>
        <taxon>Ideonella</taxon>
    </lineage>
</organism>
<name>A0A7C9PJY6_9BURK</name>
<dbReference type="EMBL" id="JAAGOH010000048">
    <property type="protein sequence ID" value="NDY93813.1"/>
    <property type="molecule type" value="Genomic_DNA"/>
</dbReference>
<reference evidence="2 3" key="1">
    <citation type="submission" date="2020-02" db="EMBL/GenBank/DDBJ databases">
        <title>Ideonella bacterium strain TBM-1.</title>
        <authorList>
            <person name="Chen W.-M."/>
        </authorList>
    </citation>
    <scope>NUCLEOTIDE SEQUENCE [LARGE SCALE GENOMIC DNA]</scope>
    <source>
        <strain evidence="2 3">TBM-1</strain>
    </source>
</reference>
<gene>
    <name evidence="2" type="ORF">G3A44_21720</name>
</gene>
<dbReference type="RefSeq" id="WP_163459838.1">
    <property type="nucleotide sequence ID" value="NZ_JAAGOH010000048.1"/>
</dbReference>
<evidence type="ECO:0000256" key="1">
    <source>
        <dbReference type="SAM" id="MobiDB-lite"/>
    </source>
</evidence>
<protein>
    <submittedName>
        <fullName evidence="2">Recombinase RecA</fullName>
    </submittedName>
</protein>
<comment type="caution">
    <text evidence="2">The sequence shown here is derived from an EMBL/GenBank/DDBJ whole genome shotgun (WGS) entry which is preliminary data.</text>
</comment>
<dbReference type="Proteomes" id="UP000484255">
    <property type="component" value="Unassembled WGS sequence"/>
</dbReference>